<feature type="transmembrane region" description="Helical" evidence="1">
    <location>
        <begin position="112"/>
        <end position="128"/>
    </location>
</feature>
<sequence length="133" mass="15364">MPECNGFNCRWIQGHDQNHWVCLTCGQERIIRKNDPVITFIVGIAIALSLTLIFGFHSSNKEAPPPSSETTTKHRFILQATENLETVMSLDPKFQTSTPSNFNNIPPIPSDLLIFWFSFLFVQFLMFFNQKRR</sequence>
<reference evidence="2" key="1">
    <citation type="submission" date="2015-09" db="EMBL/GenBank/DDBJ databases">
        <authorList>
            <person name="Jackson K.R."/>
            <person name="Lunt B.L."/>
            <person name="Fisher J.N.B."/>
            <person name="Gardner A.V."/>
            <person name="Bailey M.E."/>
            <person name="Deus L.M."/>
            <person name="Earl A.S."/>
            <person name="Gibby P.D."/>
            <person name="Hartmann K.A."/>
            <person name="Liu J.E."/>
            <person name="Manci A.M."/>
            <person name="Nielsen D.A."/>
            <person name="Solomon M.B."/>
            <person name="Breakwell D.P."/>
            <person name="Burnett S.H."/>
            <person name="Grose J.H."/>
        </authorList>
    </citation>
    <scope>NUCLEOTIDE SEQUENCE</scope>
    <source>
        <strain evidence="2">7805</strain>
    </source>
</reference>
<feature type="transmembrane region" description="Helical" evidence="1">
    <location>
        <begin position="37"/>
        <end position="56"/>
    </location>
</feature>
<evidence type="ECO:0000256" key="1">
    <source>
        <dbReference type="SAM" id="Phobius"/>
    </source>
</evidence>
<keyword evidence="1" id="KW-1133">Transmembrane helix</keyword>
<keyword evidence="1" id="KW-0812">Transmembrane</keyword>
<organism evidence="2">
    <name type="scientific">Planktothrix agardhii</name>
    <name type="common">Oscillatoria agardhii</name>
    <dbReference type="NCBI Taxonomy" id="1160"/>
    <lineage>
        <taxon>Bacteria</taxon>
        <taxon>Bacillati</taxon>
        <taxon>Cyanobacteriota</taxon>
        <taxon>Cyanophyceae</taxon>
        <taxon>Oscillatoriophycideae</taxon>
        <taxon>Oscillatoriales</taxon>
        <taxon>Microcoleaceae</taxon>
        <taxon>Planktothrix</taxon>
    </lineage>
</organism>
<evidence type="ECO:0000313" key="2">
    <source>
        <dbReference type="EMBL" id="CUM61484.1"/>
    </source>
</evidence>
<name>A0A1J1JMI1_PLAAG</name>
<protein>
    <submittedName>
        <fullName evidence="2">Uncharacterized protein</fullName>
    </submittedName>
</protein>
<dbReference type="AlphaFoldDB" id="A0A1J1JMI1"/>
<dbReference type="EMBL" id="LO018304">
    <property type="protein sequence ID" value="CUM61484.1"/>
    <property type="molecule type" value="Genomic_DNA"/>
</dbReference>
<keyword evidence="1" id="KW-0472">Membrane</keyword>
<proteinExistence type="predicted"/>
<dbReference type="RefSeq" id="WP_254034325.1">
    <property type="nucleotide sequence ID" value="NZ_LR882950.1"/>
</dbReference>
<gene>
    <name evidence="2" type="ORF">PLAM_3518</name>
</gene>
<accession>A0A1J1JMI1</accession>